<dbReference type="EMBL" id="WKED01000003">
    <property type="protein sequence ID" value="MCF5105708.1"/>
    <property type="molecule type" value="Genomic_DNA"/>
</dbReference>
<feature type="region of interest" description="Disordered" evidence="1">
    <location>
        <begin position="1227"/>
        <end position="1249"/>
    </location>
</feature>
<accession>A0ABS9F2F3</accession>
<evidence type="ECO:0000256" key="1">
    <source>
        <dbReference type="SAM" id="MobiDB-lite"/>
    </source>
</evidence>
<protein>
    <recommendedName>
        <fullName evidence="4">Peptidase C58 YopT-type domain-containing protein</fullName>
    </recommendedName>
</protein>
<feature type="compositionally biased region" description="Polar residues" evidence="1">
    <location>
        <begin position="1232"/>
        <end position="1241"/>
    </location>
</feature>
<name>A0ABS9F2F3_9PSED</name>
<sequence>MHLPSLPNTLSFVRPNDPAQNRQPTSHEKPAQGQLSTHNDVPERHRVRRDTPATAVPEMGSADDFFSKVEAVKQGQGREAYMRGYNSPGSVPLPAGYSDSMSSSQFYKMALKPGVTDEQLGMLKHLAERRTIIMTQERVSVFSELVSGKETKLTPMPQSYYLAMINQSSSGECAGITHLLSLATREGKADIFLGNIYQALASPDTPESQAFFAVIARAQKYAGYADKAHDPATDRLGSYKTIVSQILKAPAPTTLLISAKGHRISVGVTAGADGKRTYYYADPNIGLVRSSSAKAFESAMKKIFTDPDLKKLIVPYNNDLDNPKYRFSVFNPDHIPGIRPTSTRVQLAYNSPLADLDTIKVVDSTRLPSSADFRKHSKPIVGMEAAVYQNVLESVDNIHAKKGMAQYHATFDSLKTVQGFIKQYPGSPYIGSMQGLEQKLVRTLVEATPPPGFPYIDRQMQRDRQLFAPNQAGAPLASLDAPTVISKTGEVQRLQALDDSRPPIRIGTLDISRVDLYKMGINIHGKPIEAQPAGDPNGKLLATNLQIDFARFKAWSGSGDVRLNDQATKLFFEIAIHRDPSAGPLIPSTEVSKMPDNFEKQMQQVHKVSAQIQEMVRTKQPMPANFFDAGGVDKFGKTRAAGLGFQAFSTFQGLRSAIESFQKGDVTQGSISLGAVAAQYGGDAIGASLNKLGQSVIQKAAPSIMGFKASSVGQLIGKVGTGAGTAISLPFDIYSAVDSFKKASNSSGAEAQDHYVDGVFSVANAATSVTLGAAFMMGATSAGPIGLAVAGTLMMSQMIYHSVRSVEDLDKVTPLTGEQKVVTGVRAFLGLEPGFDVLKPYLQTQYTNEIDEQRQSRYKAFLSGDGKHNFERVVYGSSQVEVKQVDGNVPLTPRVWFSPVTWLLNLIPIPGKVPSVTVHDGNDQVGVDESYASLNGKPVKQVEGELGDGKATLWDLGGGDDYVRGVENKPNVFLLGAGKKVVSGGRADDTVVMNADARQTLERAREVEKTGDKTFSPRQISLEGGEGRNTLVFSGELSSPRDDAGKKESASYVGHVINLKDSTVSVKTENSNTLGVKKIASVQNFSNVTTVKNGESYVQGDDQNNLLTLNGREDIARTGKGADVVVINGGARVIGEGGSNTYIINKGSGSVHIDDPEGSSVQLDYTDAEISDWQVTSSGDLKLTLNGGSPEQRRSVEFKGAFSNDPQDQGKSRPVFITSDRVMLSVIDPRKNGSSTGTPQIQRLKVGER</sequence>
<dbReference type="Proteomes" id="UP000814003">
    <property type="component" value="Unassembled WGS sequence"/>
</dbReference>
<dbReference type="CDD" id="cd20495">
    <property type="entry name" value="C58_PaToxP-like"/>
    <property type="match status" value="1"/>
</dbReference>
<organism evidence="2 3">
    <name type="scientific">Pseudomonas gessardii</name>
    <dbReference type="NCBI Taxonomy" id="78544"/>
    <lineage>
        <taxon>Bacteria</taxon>
        <taxon>Pseudomonadati</taxon>
        <taxon>Pseudomonadota</taxon>
        <taxon>Gammaproteobacteria</taxon>
        <taxon>Pseudomonadales</taxon>
        <taxon>Pseudomonadaceae</taxon>
        <taxon>Pseudomonas</taxon>
    </lineage>
</organism>
<gene>
    <name evidence="2" type="ORF">GIW56_02555</name>
</gene>
<evidence type="ECO:0000313" key="3">
    <source>
        <dbReference type="Proteomes" id="UP000814003"/>
    </source>
</evidence>
<evidence type="ECO:0008006" key="4">
    <source>
        <dbReference type="Google" id="ProtNLM"/>
    </source>
</evidence>
<reference evidence="2 3" key="1">
    <citation type="submission" date="2019-11" db="EMBL/GenBank/DDBJ databases">
        <title>Epiphytic Pseudomonas syringae from cherry orchards.</title>
        <authorList>
            <person name="Hulin M.T."/>
        </authorList>
    </citation>
    <scope>NUCLEOTIDE SEQUENCE [LARGE SCALE GENOMIC DNA]</scope>
    <source>
        <strain evidence="2 3">PA-6-5B</strain>
    </source>
</reference>
<feature type="compositionally biased region" description="Polar residues" evidence="1">
    <location>
        <begin position="1"/>
        <end position="11"/>
    </location>
</feature>
<keyword evidence="3" id="KW-1185">Reference proteome</keyword>
<comment type="caution">
    <text evidence="2">The sequence shown here is derived from an EMBL/GenBank/DDBJ whole genome shotgun (WGS) entry which is preliminary data.</text>
</comment>
<dbReference type="InterPro" id="IPR011049">
    <property type="entry name" value="Serralysin-like_metalloprot_C"/>
</dbReference>
<feature type="region of interest" description="Disordered" evidence="1">
    <location>
        <begin position="1"/>
        <end position="59"/>
    </location>
</feature>
<dbReference type="SUPFAM" id="SSF51120">
    <property type="entry name" value="beta-Roll"/>
    <property type="match status" value="1"/>
</dbReference>
<evidence type="ECO:0000313" key="2">
    <source>
        <dbReference type="EMBL" id="MCF5105708.1"/>
    </source>
</evidence>
<dbReference type="RefSeq" id="WP_236384328.1">
    <property type="nucleotide sequence ID" value="NZ_WKED01000003.1"/>
</dbReference>
<proteinExistence type="predicted"/>